<dbReference type="Gene3D" id="3.30.2170.10">
    <property type="entry name" value="archaeoglobus fulgidus dsm 4304 superfamily"/>
    <property type="match status" value="1"/>
</dbReference>
<dbReference type="PANTHER" id="PTHR28511:SF1">
    <property type="entry name" value="ENDONUCLEASE V"/>
    <property type="match status" value="1"/>
</dbReference>
<dbReference type="Pfam" id="PF04493">
    <property type="entry name" value="Endonuclease_5"/>
    <property type="match status" value="1"/>
</dbReference>
<dbReference type="HOGENOM" id="CLU_047631_1_1_9"/>
<evidence type="ECO:0000256" key="3">
    <source>
        <dbReference type="ARBA" id="ARBA00022722"/>
    </source>
</evidence>
<dbReference type="PANTHER" id="PTHR28511">
    <property type="entry name" value="ENDONUCLEASE V"/>
    <property type="match status" value="1"/>
</dbReference>
<organism evidence="6 7">
    <name type="scientific">Brevibacillus brevis (strain 47 / JCM 6285 / NBRC 100599)</name>
    <dbReference type="NCBI Taxonomy" id="358681"/>
    <lineage>
        <taxon>Bacteria</taxon>
        <taxon>Bacillati</taxon>
        <taxon>Bacillota</taxon>
        <taxon>Bacilli</taxon>
        <taxon>Bacillales</taxon>
        <taxon>Paenibacillaceae</taxon>
        <taxon>Brevibacillus</taxon>
    </lineage>
</organism>
<keyword evidence="3" id="KW-0540">Nuclease</keyword>
<dbReference type="Proteomes" id="UP000001877">
    <property type="component" value="Chromosome"/>
</dbReference>
<dbReference type="AlphaFoldDB" id="C0ZJ40"/>
<dbReference type="CDD" id="cd06559">
    <property type="entry name" value="Endonuclease_V"/>
    <property type="match status" value="1"/>
</dbReference>
<sequence>MLVAGVVILDANSLQVVESVVIQDTVEFPYIPGLFSFRELPPLVRAFKELKTTPQLVVCDGQGIAHPRRFGLASHLGVLFDIPTIGCGKTRLLGEYKEPAHQRGAYSPLIDQGEIIGGVLRTQPNIKPIFVSIGHGISLPTACTWITKLSPKYRLPETTRQADQLVNKVSAELNRSR</sequence>
<dbReference type="GO" id="GO:0003727">
    <property type="term" value="F:single-stranded RNA binding"/>
    <property type="evidence" value="ECO:0007669"/>
    <property type="project" value="TreeGrafter"/>
</dbReference>
<dbReference type="GO" id="GO:0005737">
    <property type="term" value="C:cytoplasm"/>
    <property type="evidence" value="ECO:0007669"/>
    <property type="project" value="UniProtKB-SubCell"/>
</dbReference>
<dbReference type="STRING" id="358681.BBR47_44380"/>
<dbReference type="GO" id="GO:0016891">
    <property type="term" value="F:RNA endonuclease activity producing 5'-phosphomonoesters, hydrolytic mechanism"/>
    <property type="evidence" value="ECO:0007669"/>
    <property type="project" value="TreeGrafter"/>
</dbReference>
<comment type="subcellular location">
    <subcellularLocation>
        <location evidence="1">Cytoplasm</location>
    </subcellularLocation>
</comment>
<keyword evidence="4 6" id="KW-0255">Endonuclease</keyword>
<dbReference type="NCBIfam" id="NF008629">
    <property type="entry name" value="PRK11617.1"/>
    <property type="match status" value="1"/>
</dbReference>
<evidence type="ECO:0000256" key="2">
    <source>
        <dbReference type="ARBA" id="ARBA00022490"/>
    </source>
</evidence>
<dbReference type="GO" id="GO:0006281">
    <property type="term" value="P:DNA repair"/>
    <property type="evidence" value="ECO:0007669"/>
    <property type="project" value="InterPro"/>
</dbReference>
<evidence type="ECO:0000256" key="5">
    <source>
        <dbReference type="ARBA" id="ARBA00022801"/>
    </source>
</evidence>
<keyword evidence="7" id="KW-1185">Reference proteome</keyword>
<name>C0ZJ40_BREBN</name>
<protein>
    <submittedName>
        <fullName evidence="6">Probable endonuclease V</fullName>
    </submittedName>
</protein>
<dbReference type="InterPro" id="IPR007581">
    <property type="entry name" value="Endonuclease-V"/>
</dbReference>
<keyword evidence="2" id="KW-0963">Cytoplasm</keyword>
<dbReference type="EMBL" id="AP008955">
    <property type="protein sequence ID" value="BAH45415.1"/>
    <property type="molecule type" value="Genomic_DNA"/>
</dbReference>
<evidence type="ECO:0000313" key="6">
    <source>
        <dbReference type="EMBL" id="BAH45415.1"/>
    </source>
</evidence>
<evidence type="ECO:0000256" key="4">
    <source>
        <dbReference type="ARBA" id="ARBA00022759"/>
    </source>
</evidence>
<dbReference type="eggNOG" id="COG1515">
    <property type="taxonomic scope" value="Bacteria"/>
</dbReference>
<evidence type="ECO:0000313" key="7">
    <source>
        <dbReference type="Proteomes" id="UP000001877"/>
    </source>
</evidence>
<accession>C0ZJ40</accession>
<dbReference type="GO" id="GO:0043737">
    <property type="term" value="F:deoxyribonuclease V activity"/>
    <property type="evidence" value="ECO:0007669"/>
    <property type="project" value="TreeGrafter"/>
</dbReference>
<reference evidence="6 7" key="1">
    <citation type="submission" date="2005-03" db="EMBL/GenBank/DDBJ databases">
        <title>Brevibacillus brevis strain 47, complete genome.</title>
        <authorList>
            <person name="Hosoyama A."/>
            <person name="Yamada R."/>
            <person name="Hongo Y."/>
            <person name="Terui Y."/>
            <person name="Ankai A."/>
            <person name="Masuyama W."/>
            <person name="Sekiguchi M."/>
            <person name="Takeda T."/>
            <person name="Asano K."/>
            <person name="Ohji S."/>
            <person name="Ichikawa N."/>
            <person name="Narita S."/>
            <person name="Aoki N."/>
            <person name="Miura H."/>
            <person name="Matsushita S."/>
            <person name="Sekigawa T."/>
            <person name="Yamagata H."/>
            <person name="Yoshikawa H."/>
            <person name="Udaka S."/>
            <person name="Tanikawa S."/>
            <person name="Fujita N."/>
        </authorList>
    </citation>
    <scope>NUCLEOTIDE SEQUENCE [LARGE SCALE GENOMIC DNA]</scope>
    <source>
        <strain evidence="7">47 / JCM 6285 / NBRC 100599</strain>
    </source>
</reference>
<keyword evidence="5" id="KW-0378">Hydrolase</keyword>
<dbReference type="KEGG" id="bbe:BBR47_44380"/>
<proteinExistence type="predicted"/>
<gene>
    <name evidence="6" type="ordered locus">BBR47_44380</name>
</gene>
<evidence type="ECO:0000256" key="1">
    <source>
        <dbReference type="ARBA" id="ARBA00004496"/>
    </source>
</evidence>